<feature type="non-terminal residue" evidence="2">
    <location>
        <position position="1"/>
    </location>
</feature>
<dbReference type="EMBL" id="UINC01062612">
    <property type="protein sequence ID" value="SVB89398.1"/>
    <property type="molecule type" value="Genomic_DNA"/>
</dbReference>
<name>A0A382HQ17_9ZZZZ</name>
<keyword evidence="1" id="KW-0472">Membrane</keyword>
<organism evidence="2">
    <name type="scientific">marine metagenome</name>
    <dbReference type="NCBI Taxonomy" id="408172"/>
    <lineage>
        <taxon>unclassified sequences</taxon>
        <taxon>metagenomes</taxon>
        <taxon>ecological metagenomes</taxon>
    </lineage>
</organism>
<feature type="transmembrane region" description="Helical" evidence="1">
    <location>
        <begin position="23"/>
        <end position="42"/>
    </location>
</feature>
<protein>
    <submittedName>
        <fullName evidence="2">Uncharacterized protein</fullName>
    </submittedName>
</protein>
<feature type="non-terminal residue" evidence="2">
    <location>
        <position position="155"/>
    </location>
</feature>
<keyword evidence="1" id="KW-1133">Transmembrane helix</keyword>
<evidence type="ECO:0000256" key="1">
    <source>
        <dbReference type="SAM" id="Phobius"/>
    </source>
</evidence>
<dbReference type="AlphaFoldDB" id="A0A382HQ17"/>
<accession>A0A382HQ17</accession>
<feature type="transmembrane region" description="Helical" evidence="1">
    <location>
        <begin position="54"/>
        <end position="71"/>
    </location>
</feature>
<feature type="transmembrane region" description="Helical" evidence="1">
    <location>
        <begin position="112"/>
        <end position="133"/>
    </location>
</feature>
<reference evidence="2" key="1">
    <citation type="submission" date="2018-05" db="EMBL/GenBank/DDBJ databases">
        <authorList>
            <person name="Lanie J.A."/>
            <person name="Ng W.-L."/>
            <person name="Kazmierczak K.M."/>
            <person name="Andrzejewski T.M."/>
            <person name="Davidsen T.M."/>
            <person name="Wayne K.J."/>
            <person name="Tettelin H."/>
            <person name="Glass J.I."/>
            <person name="Rusch D."/>
            <person name="Podicherti R."/>
            <person name="Tsui H.-C.T."/>
            <person name="Winkler M.E."/>
        </authorList>
    </citation>
    <scope>NUCLEOTIDE SEQUENCE</scope>
</reference>
<evidence type="ECO:0000313" key="2">
    <source>
        <dbReference type="EMBL" id="SVB89398.1"/>
    </source>
</evidence>
<keyword evidence="1" id="KW-0812">Transmembrane</keyword>
<gene>
    <name evidence="2" type="ORF">METZ01_LOCUS242252</name>
</gene>
<proteinExistence type="predicted"/>
<sequence length="155" mass="17878">VCGFFFYLVVLSLLLPLRARHRLRILTTGMVSVGLVVMLSQLRLSLQLEVVRDWLPAIYLFQGYLLCGFFVPRPMSAMERWLASVDQELLRLAHLTSLLTGFTRARRLVLEFFELAHLIVYPMVPLCFGIFLFHGEHYEADNFWTAVLTAGYGCY</sequence>